<dbReference type="SUPFAM" id="SSF52821">
    <property type="entry name" value="Rhodanese/Cell cycle control phosphatase"/>
    <property type="match status" value="1"/>
</dbReference>
<dbReference type="InterPro" id="IPR001763">
    <property type="entry name" value="Rhodanese-like_dom"/>
</dbReference>
<dbReference type="Gene3D" id="3.40.250.10">
    <property type="entry name" value="Rhodanese-like domain"/>
    <property type="match status" value="1"/>
</dbReference>
<keyword evidence="3" id="KW-1185">Reference proteome</keyword>
<dbReference type="AlphaFoldDB" id="A0A2T5BVQ4"/>
<dbReference type="EMBL" id="QAAA01000002">
    <property type="protein sequence ID" value="PTN03666.1"/>
    <property type="molecule type" value="Genomic_DNA"/>
</dbReference>
<protein>
    <submittedName>
        <fullName evidence="2">Rhodanese-related sulfurtransferase</fullName>
    </submittedName>
</protein>
<dbReference type="Proteomes" id="UP000243859">
    <property type="component" value="Unassembled WGS sequence"/>
</dbReference>
<dbReference type="InterPro" id="IPR036873">
    <property type="entry name" value="Rhodanese-like_dom_sf"/>
</dbReference>
<comment type="caution">
    <text evidence="2">The sequence shown here is derived from an EMBL/GenBank/DDBJ whole genome shotgun (WGS) entry which is preliminary data.</text>
</comment>
<evidence type="ECO:0000259" key="1">
    <source>
        <dbReference type="PROSITE" id="PS50206"/>
    </source>
</evidence>
<accession>A0A2T5BVQ4</accession>
<evidence type="ECO:0000313" key="3">
    <source>
        <dbReference type="Proteomes" id="UP000243859"/>
    </source>
</evidence>
<keyword evidence="2" id="KW-0808">Transferase</keyword>
<dbReference type="InterPro" id="IPR050229">
    <property type="entry name" value="GlpE_sulfurtransferase"/>
</dbReference>
<dbReference type="GO" id="GO:0016740">
    <property type="term" value="F:transferase activity"/>
    <property type="evidence" value="ECO:0007669"/>
    <property type="project" value="UniProtKB-KW"/>
</dbReference>
<gene>
    <name evidence="2" type="ORF">C8N32_102193</name>
</gene>
<feature type="domain" description="Rhodanese" evidence="1">
    <location>
        <begin position="25"/>
        <end position="120"/>
    </location>
</feature>
<dbReference type="RefSeq" id="WP_107890940.1">
    <property type="nucleotide sequence ID" value="NZ_NHSI01000031.1"/>
</dbReference>
<dbReference type="Pfam" id="PF00581">
    <property type="entry name" value="Rhodanese"/>
    <property type="match status" value="1"/>
</dbReference>
<reference evidence="2 3" key="1">
    <citation type="submission" date="2018-04" db="EMBL/GenBank/DDBJ databases">
        <title>Genomic Encyclopedia of Archaeal and Bacterial Type Strains, Phase II (KMG-II): from individual species to whole genera.</title>
        <authorList>
            <person name="Goeker M."/>
        </authorList>
    </citation>
    <scope>NUCLEOTIDE SEQUENCE [LARGE SCALE GENOMIC DNA]</scope>
    <source>
        <strain evidence="2 3">DSM 18064</strain>
    </source>
</reference>
<dbReference type="SMART" id="SM00450">
    <property type="entry name" value="RHOD"/>
    <property type="match status" value="1"/>
</dbReference>
<dbReference type="OrthoDB" id="9807812at2"/>
<organism evidence="2 3">
    <name type="scientific">Rhodovulum imhoffii</name>
    <dbReference type="NCBI Taxonomy" id="365340"/>
    <lineage>
        <taxon>Bacteria</taxon>
        <taxon>Pseudomonadati</taxon>
        <taxon>Pseudomonadota</taxon>
        <taxon>Alphaproteobacteria</taxon>
        <taxon>Rhodobacterales</taxon>
        <taxon>Paracoccaceae</taxon>
        <taxon>Rhodovulum</taxon>
    </lineage>
</organism>
<name>A0A2T5BVQ4_9RHOB</name>
<dbReference type="PANTHER" id="PTHR43031">
    <property type="entry name" value="FAD-DEPENDENT OXIDOREDUCTASE"/>
    <property type="match status" value="1"/>
</dbReference>
<sequence>MIDLLNRLFPTVPGISAEDAIRRAETGEVVLLDIRKAETLRETGKARGAVNVPVDFVRHVLNPNSPYYSPELRKDRPVVVYGDGGQKSTFAARTLLKMGFEVYDLNALRHWINAKGPIER</sequence>
<dbReference type="PANTHER" id="PTHR43031:SF16">
    <property type="entry name" value="OXIDOREDUCTASE"/>
    <property type="match status" value="1"/>
</dbReference>
<proteinExistence type="predicted"/>
<evidence type="ECO:0000313" key="2">
    <source>
        <dbReference type="EMBL" id="PTN03666.1"/>
    </source>
</evidence>
<dbReference type="PROSITE" id="PS50206">
    <property type="entry name" value="RHODANESE_3"/>
    <property type="match status" value="1"/>
</dbReference>